<organism evidence="3 4">
    <name type="scientific">Spirosoma oryzae</name>
    <dbReference type="NCBI Taxonomy" id="1469603"/>
    <lineage>
        <taxon>Bacteria</taxon>
        <taxon>Pseudomonadati</taxon>
        <taxon>Bacteroidota</taxon>
        <taxon>Cytophagia</taxon>
        <taxon>Cytophagales</taxon>
        <taxon>Cytophagaceae</taxon>
        <taxon>Spirosoma</taxon>
    </lineage>
</organism>
<protein>
    <submittedName>
        <fullName evidence="3">Uncharacterized protein DUF4136</fullName>
    </submittedName>
</protein>
<comment type="caution">
    <text evidence="3">The sequence shown here is derived from an EMBL/GenBank/DDBJ whole genome shotgun (WGS) entry which is preliminary data.</text>
</comment>
<dbReference type="Gene3D" id="3.30.160.670">
    <property type="match status" value="1"/>
</dbReference>
<evidence type="ECO:0000313" key="4">
    <source>
        <dbReference type="Proteomes" id="UP000238375"/>
    </source>
</evidence>
<dbReference type="Pfam" id="PF13590">
    <property type="entry name" value="DUF4136"/>
    <property type="match status" value="1"/>
</dbReference>
<feature type="chain" id="PRO_5015652832" evidence="1">
    <location>
        <begin position="20"/>
        <end position="185"/>
    </location>
</feature>
<evidence type="ECO:0000313" key="3">
    <source>
        <dbReference type="EMBL" id="PRY35431.1"/>
    </source>
</evidence>
<dbReference type="InterPro" id="IPR025411">
    <property type="entry name" value="DUF4136"/>
</dbReference>
<dbReference type="AlphaFoldDB" id="A0A2T0SPT5"/>
<dbReference type="Proteomes" id="UP000238375">
    <property type="component" value="Unassembled WGS sequence"/>
</dbReference>
<keyword evidence="4" id="KW-1185">Reference proteome</keyword>
<reference evidence="3 4" key="1">
    <citation type="submission" date="2018-03" db="EMBL/GenBank/DDBJ databases">
        <title>Genomic Encyclopedia of Archaeal and Bacterial Type Strains, Phase II (KMG-II): from individual species to whole genera.</title>
        <authorList>
            <person name="Goeker M."/>
        </authorList>
    </citation>
    <scope>NUCLEOTIDE SEQUENCE [LARGE SCALE GENOMIC DNA]</scope>
    <source>
        <strain evidence="3 4">DSM 28354</strain>
    </source>
</reference>
<sequence length="185" mass="20732">MKAMVLAAALLLAVGFTQAQNVSINAETMPDIDFSKYKTYAWASQVDSKLDPGLYFLNDLELKQRVRGAVGYAMDGRGYTFTRQSPDLVVNFRVFDKPASIQTYSEYGSDYFTPNEVASLQDPKKVTLDAGSLIINMIDRKTGQTVWFGTASGLTNTNGFDRSENKIRQAVNLIFNQFNYRGDKY</sequence>
<proteinExistence type="predicted"/>
<accession>A0A2T0SPT5</accession>
<name>A0A2T0SPT5_9BACT</name>
<dbReference type="EMBL" id="PVTE01000014">
    <property type="protein sequence ID" value="PRY35431.1"/>
    <property type="molecule type" value="Genomic_DNA"/>
</dbReference>
<evidence type="ECO:0000256" key="1">
    <source>
        <dbReference type="SAM" id="SignalP"/>
    </source>
</evidence>
<feature type="domain" description="DUF4136" evidence="2">
    <location>
        <begin position="30"/>
        <end position="178"/>
    </location>
</feature>
<gene>
    <name evidence="3" type="ORF">CLV58_11416</name>
</gene>
<dbReference type="RefSeq" id="WP_106138952.1">
    <property type="nucleotide sequence ID" value="NZ_PVTE01000014.1"/>
</dbReference>
<feature type="signal peptide" evidence="1">
    <location>
        <begin position="1"/>
        <end position="19"/>
    </location>
</feature>
<dbReference type="OrthoDB" id="118896at2"/>
<evidence type="ECO:0000259" key="2">
    <source>
        <dbReference type="Pfam" id="PF13590"/>
    </source>
</evidence>
<keyword evidence="1" id="KW-0732">Signal</keyword>